<keyword evidence="2" id="KW-1185">Reference proteome</keyword>
<organism evidence="1 2">
    <name type="scientific">Streptomyces bottropensis</name>
    <dbReference type="NCBI Taxonomy" id="42235"/>
    <lineage>
        <taxon>Bacteria</taxon>
        <taxon>Bacillati</taxon>
        <taxon>Actinomycetota</taxon>
        <taxon>Actinomycetes</taxon>
        <taxon>Kitasatosporales</taxon>
        <taxon>Streptomycetaceae</taxon>
        <taxon>Streptomyces</taxon>
    </lineage>
</organism>
<gene>
    <name evidence="1" type="ORF">QBA35_37580</name>
</gene>
<sequence>MTSSPTTAQHPARLVLRSDQQQGFVRTVRHLRRPHTHGHAVSACGSGKTLARCASRRNSA</sequence>
<dbReference type="RefSeq" id="WP_334661501.1">
    <property type="nucleotide sequence ID" value="NZ_JARULZ010000002.1"/>
</dbReference>
<protein>
    <submittedName>
        <fullName evidence="1">Uncharacterized protein</fullName>
    </submittedName>
</protein>
<reference evidence="1" key="1">
    <citation type="submission" date="2023-04" db="EMBL/GenBank/DDBJ databases">
        <title>Genomic diversity of scab-causing Streptomyces spp. in the province of Quebec, Canada.</title>
        <authorList>
            <person name="Biessy A."/>
            <person name="Cadieux M."/>
            <person name="Ciotola M."/>
            <person name="Filion M."/>
        </authorList>
    </citation>
    <scope>NUCLEOTIDE SEQUENCE</scope>
    <source>
        <strain evidence="1">B21-115</strain>
    </source>
</reference>
<dbReference type="Proteomes" id="UP001310290">
    <property type="component" value="Unassembled WGS sequence"/>
</dbReference>
<evidence type="ECO:0000313" key="1">
    <source>
        <dbReference type="EMBL" id="MEH0638880.1"/>
    </source>
</evidence>
<proteinExistence type="predicted"/>
<evidence type="ECO:0000313" key="2">
    <source>
        <dbReference type="Proteomes" id="UP001310290"/>
    </source>
</evidence>
<comment type="caution">
    <text evidence="1">The sequence shown here is derived from an EMBL/GenBank/DDBJ whole genome shotgun (WGS) entry which is preliminary data.</text>
</comment>
<accession>A0ABU8AYW2</accession>
<name>A0ABU8AYW2_9ACTN</name>
<dbReference type="EMBL" id="JARULZ010000002">
    <property type="protein sequence ID" value="MEH0638880.1"/>
    <property type="molecule type" value="Genomic_DNA"/>
</dbReference>